<reference evidence="1" key="1">
    <citation type="journal article" name="DNA Res.">
        <title>The physiological potential of anammox bacteria as revealed by their core genome structure.</title>
        <authorList>
            <person name="Okubo T."/>
            <person name="Toyoda A."/>
            <person name="Fukuhara K."/>
            <person name="Uchiyama I."/>
            <person name="Harigaya Y."/>
            <person name="Kuroiwa M."/>
            <person name="Suzuki T."/>
            <person name="Murakami Y."/>
            <person name="Suwa Y."/>
            <person name="Takami H."/>
        </authorList>
    </citation>
    <scope>NUCLEOTIDE SEQUENCE</scope>
    <source>
        <strain evidence="1">317325-3</strain>
    </source>
</reference>
<accession>A0A809R6C8</accession>
<dbReference type="KEGG" id="ddz:DSYM_05640"/>
<gene>
    <name evidence="1" type="ORF">DSYM_05640</name>
</gene>
<evidence type="ECO:0000313" key="1">
    <source>
        <dbReference type="EMBL" id="BBO19865.1"/>
    </source>
</evidence>
<organism evidence="1 2">
    <name type="scientific">Candidatus Desulfobacillus denitrificans</name>
    <dbReference type="NCBI Taxonomy" id="2608985"/>
    <lineage>
        <taxon>Bacteria</taxon>
        <taxon>Pseudomonadati</taxon>
        <taxon>Pseudomonadota</taxon>
        <taxon>Betaproteobacteria</taxon>
        <taxon>Candidatus Desulfobacillus</taxon>
    </lineage>
</organism>
<name>A0A809R6C8_9PROT</name>
<dbReference type="EMBL" id="AP021857">
    <property type="protein sequence ID" value="BBO19865.1"/>
    <property type="molecule type" value="Genomic_DNA"/>
</dbReference>
<sequence length="159" mass="17684">MSTEENNQQPPFEDQRLSFDEAVRYVVQRKAAAFAVHPVFEEGDEESPSGARVFVLAADGQGGYTLRYLAGRFFSGAYAADDLIAAEDIPDRVRELRFLPTRFEDEWFSDQIQVLIGKLMSSSGAPAPHMPDYQNAPQKQAAAEVVFPMAFIDAAKKPH</sequence>
<evidence type="ECO:0000313" key="2">
    <source>
        <dbReference type="Proteomes" id="UP000662914"/>
    </source>
</evidence>
<protein>
    <submittedName>
        <fullName evidence="1">Uncharacterized protein</fullName>
    </submittedName>
</protein>
<dbReference type="AlphaFoldDB" id="A0A809R6C8"/>
<dbReference type="Proteomes" id="UP000662914">
    <property type="component" value="Chromosome"/>
</dbReference>
<proteinExistence type="predicted"/>